<keyword evidence="8" id="KW-0282">Flagellum</keyword>
<keyword evidence="8" id="KW-0966">Cell projection</keyword>
<reference evidence="8 9" key="2">
    <citation type="journal article" date="2012" name="Stand. Genomic Sci.">
        <title>Genome sequence of the moderately thermophilic, amino-acid-degrading and sulfur-reducing bacterium Thermovirga lienii type strain (Cas60314(T)).</title>
        <authorList>
            <person name="Goker M."/>
            <person name="Saunders E."/>
            <person name="Lapidus A."/>
            <person name="Nolan M."/>
            <person name="Lucas S."/>
            <person name="Hammon N."/>
            <person name="Deshpande S."/>
            <person name="Cheng J.F."/>
            <person name="Han C."/>
            <person name="Tapia R."/>
            <person name="Goodwin L.A."/>
            <person name="Pitluck S."/>
            <person name="Liolios K."/>
            <person name="Mavromatis K."/>
            <person name="Pagani I."/>
            <person name="Ivanova N."/>
            <person name="Mikhailova N."/>
            <person name="Pati A."/>
            <person name="Chen A."/>
            <person name="Palaniappan K."/>
            <person name="Land M."/>
            <person name="Chang Y.J."/>
            <person name="Jeffries C.D."/>
            <person name="Brambilla E.M."/>
            <person name="Rohde M."/>
            <person name="Spring S."/>
            <person name="Detter J.C."/>
            <person name="Woyke T."/>
            <person name="Bristow J."/>
            <person name="Eisen J.A."/>
            <person name="Markowitz V."/>
            <person name="Hugenholtz P."/>
            <person name="Kyrpides N.C."/>
            <person name="Klenk H.P."/>
        </authorList>
    </citation>
    <scope>NUCLEOTIDE SEQUENCE [LARGE SCALE GENOMIC DNA]</scope>
    <source>
        <strain evidence="9">ATCC BAA-1197 / DSM 17291 / Cas60314</strain>
    </source>
</reference>
<evidence type="ECO:0000256" key="5">
    <source>
        <dbReference type="RuleBase" id="RU362066"/>
    </source>
</evidence>
<keyword evidence="3 5" id="KW-0175">Coiled coil</keyword>
<protein>
    <recommendedName>
        <fullName evidence="5">Flagellar hook-associated protein 2</fullName>
        <shortName evidence="5">HAP2</shortName>
    </recommendedName>
    <alternativeName>
        <fullName evidence="5">Flagellar cap protein</fullName>
    </alternativeName>
</protein>
<dbReference type="GO" id="GO:0005576">
    <property type="term" value="C:extracellular region"/>
    <property type="evidence" value="ECO:0007669"/>
    <property type="project" value="UniProtKB-SubCell"/>
</dbReference>
<dbReference type="HOGENOM" id="CLU_015182_5_0_0"/>
<dbReference type="KEGG" id="tli:Tlie_0107"/>
<feature type="coiled-coil region" evidence="5">
    <location>
        <begin position="419"/>
        <end position="464"/>
    </location>
</feature>
<dbReference type="InterPro" id="IPR010809">
    <property type="entry name" value="FliD_C"/>
</dbReference>
<sequence length="481" mass="52756">MADMQVTGVSSGIDWGSIIDELINSKRAIENQWRSEQQKLEDKESLYKELATYFKDLRSSLDPLSREATFLNKSAEVNVVSGPEDFISVDAQSDASIDRYEIEVLQVAKEHRVASDRQDDPGAPLGVSGSFSVSIGSFSVTITVDANDSLSDVEAKIAEQISKVSEEKGVASPFKAEVIDNRLVLSSEKTGADYSITVSDPDGVLKAMGLLDDTGAYKNELQEASNAMLKVDGLTVERASNTIDDLFDGVKFEVKYQGKATIDIVLDAEEAVSSVKSMIEAYNAALDWINIRMTEEPVSDPQSDIERRWGLLRGDSLLWGAKQNMRYIISKPRSYEDGSLATLASLGIETDSSDYGKSGKLAFDESKFMKAMLESPEKVKSVMNAFAKELQAYADGMVSESSQSVGGTTAKKGKIPNKIDQLERQARAISQRIDELEARLAMEQASLEAMYADMETRLAELTQMTSYLGFLNYYNSSGSSE</sequence>
<dbReference type="PANTHER" id="PTHR30288">
    <property type="entry name" value="FLAGELLAR CAP/ASSEMBLY PROTEIN FLID"/>
    <property type="match status" value="1"/>
</dbReference>
<dbReference type="InterPro" id="IPR040026">
    <property type="entry name" value="FliD"/>
</dbReference>
<evidence type="ECO:0000256" key="1">
    <source>
        <dbReference type="ARBA" id="ARBA00009764"/>
    </source>
</evidence>
<keyword evidence="4 5" id="KW-0975">Bacterial flagellum</keyword>
<accession>G7V5U8</accession>
<dbReference type="STRING" id="580340.Tlie_0107"/>
<dbReference type="GO" id="GO:0007155">
    <property type="term" value="P:cell adhesion"/>
    <property type="evidence" value="ECO:0007669"/>
    <property type="project" value="InterPro"/>
</dbReference>
<name>G7V5U8_THELD</name>
<keyword evidence="5" id="KW-0964">Secreted</keyword>
<evidence type="ECO:0000256" key="4">
    <source>
        <dbReference type="ARBA" id="ARBA00023143"/>
    </source>
</evidence>
<dbReference type="eggNOG" id="COG1345">
    <property type="taxonomic scope" value="Bacteria"/>
</dbReference>
<evidence type="ECO:0000259" key="7">
    <source>
        <dbReference type="Pfam" id="PF07195"/>
    </source>
</evidence>
<dbReference type="OrthoDB" id="1530at2"/>
<evidence type="ECO:0000313" key="9">
    <source>
        <dbReference type="Proteomes" id="UP000005868"/>
    </source>
</evidence>
<dbReference type="Pfam" id="PF07195">
    <property type="entry name" value="FliD_C"/>
    <property type="match status" value="1"/>
</dbReference>
<organism evidence="8 9">
    <name type="scientific">Thermovirga lienii (strain ATCC BAA-1197 / DSM 17291 / Cas60314)</name>
    <dbReference type="NCBI Taxonomy" id="580340"/>
    <lineage>
        <taxon>Bacteria</taxon>
        <taxon>Thermotogati</taxon>
        <taxon>Synergistota</taxon>
        <taxon>Synergistia</taxon>
        <taxon>Synergistales</taxon>
        <taxon>Thermovirgaceae</taxon>
        <taxon>Thermovirga</taxon>
    </lineage>
</organism>
<dbReference type="InterPro" id="IPR003481">
    <property type="entry name" value="FliD_N"/>
</dbReference>
<evidence type="ECO:0000256" key="2">
    <source>
        <dbReference type="ARBA" id="ARBA00011255"/>
    </source>
</evidence>
<keyword evidence="8" id="KW-0969">Cilium</keyword>
<proteinExistence type="inferred from homology"/>
<feature type="domain" description="Flagellar hook-associated protein 2 N-terminal" evidence="6">
    <location>
        <begin position="11"/>
        <end position="111"/>
    </location>
</feature>
<evidence type="ECO:0000256" key="3">
    <source>
        <dbReference type="ARBA" id="ARBA00023054"/>
    </source>
</evidence>
<dbReference type="PANTHER" id="PTHR30288:SF0">
    <property type="entry name" value="FLAGELLAR HOOK-ASSOCIATED PROTEIN 2"/>
    <property type="match status" value="1"/>
</dbReference>
<keyword evidence="9" id="KW-1185">Reference proteome</keyword>
<dbReference type="GO" id="GO:0071973">
    <property type="term" value="P:bacterial-type flagellum-dependent cell motility"/>
    <property type="evidence" value="ECO:0007669"/>
    <property type="project" value="TreeGrafter"/>
</dbReference>
<comment type="subunit">
    <text evidence="2 5">Homopentamer.</text>
</comment>
<evidence type="ECO:0000259" key="6">
    <source>
        <dbReference type="Pfam" id="PF02465"/>
    </source>
</evidence>
<comment type="similarity">
    <text evidence="1 5">Belongs to the FliD family.</text>
</comment>
<feature type="domain" description="Flagellar hook-associated protein 2 C-terminal" evidence="7">
    <location>
        <begin position="224"/>
        <end position="461"/>
    </location>
</feature>
<gene>
    <name evidence="8" type="ordered locus">Tlie_0107</name>
</gene>
<dbReference type="EMBL" id="CP003096">
    <property type="protein sequence ID" value="AER65853.1"/>
    <property type="molecule type" value="Genomic_DNA"/>
</dbReference>
<dbReference type="GO" id="GO:0009421">
    <property type="term" value="C:bacterial-type flagellum filament cap"/>
    <property type="evidence" value="ECO:0007669"/>
    <property type="project" value="InterPro"/>
</dbReference>
<reference evidence="9" key="1">
    <citation type="submission" date="2011-10" db="EMBL/GenBank/DDBJ databases">
        <title>The complete genome of chromosome of Thermovirga lienii DSM 17291.</title>
        <authorList>
            <consortium name="US DOE Joint Genome Institute (JGI-PGF)"/>
            <person name="Lucas S."/>
            <person name="Copeland A."/>
            <person name="Lapidus A."/>
            <person name="Glavina del Rio T."/>
            <person name="Dalin E."/>
            <person name="Tice H."/>
            <person name="Bruce D."/>
            <person name="Goodwin L."/>
            <person name="Pitluck S."/>
            <person name="Peters L."/>
            <person name="Mikhailova N."/>
            <person name="Saunders E."/>
            <person name="Kyrpides N."/>
            <person name="Mavromatis K."/>
            <person name="Ivanova N."/>
            <person name="Last F.I."/>
            <person name="Brettin T."/>
            <person name="Detter J.C."/>
            <person name="Han C."/>
            <person name="Larimer F."/>
            <person name="Land M."/>
            <person name="Hauser L."/>
            <person name="Markowitz V."/>
            <person name="Cheng J.-F."/>
            <person name="Hugenholtz P."/>
            <person name="Woyke T."/>
            <person name="Wu D."/>
            <person name="Spring S."/>
            <person name="Schroeder M."/>
            <person name="Brambilla E.-M."/>
            <person name="Klenk H.-P."/>
            <person name="Eisen J.A."/>
        </authorList>
    </citation>
    <scope>NUCLEOTIDE SEQUENCE [LARGE SCALE GENOMIC DNA]</scope>
    <source>
        <strain evidence="9">ATCC BAA-1197 / DSM 17291 / Cas60314</strain>
    </source>
</reference>
<comment type="subcellular location">
    <subcellularLocation>
        <location evidence="5">Secreted</location>
    </subcellularLocation>
    <subcellularLocation>
        <location evidence="5">Bacterial flagellum</location>
    </subcellularLocation>
</comment>
<dbReference type="AlphaFoldDB" id="G7V5U8"/>
<dbReference type="Pfam" id="PF02465">
    <property type="entry name" value="FliD_N"/>
    <property type="match status" value="1"/>
</dbReference>
<dbReference type="GO" id="GO:0009424">
    <property type="term" value="C:bacterial-type flagellum hook"/>
    <property type="evidence" value="ECO:0007669"/>
    <property type="project" value="UniProtKB-UniRule"/>
</dbReference>
<comment type="function">
    <text evidence="5">Required for morphogenesis and for the elongation of the flagellar filament by facilitating polymerization of the flagellin monomers at the tip of growing filament. Forms a capping structure, which prevents flagellin subunits (transported through the central channel of the flagellum) from leaking out without polymerization at the distal end.</text>
</comment>
<dbReference type="Proteomes" id="UP000005868">
    <property type="component" value="Chromosome"/>
</dbReference>
<evidence type="ECO:0000313" key="8">
    <source>
        <dbReference type="EMBL" id="AER65853.1"/>
    </source>
</evidence>